<evidence type="ECO:0000313" key="2">
    <source>
        <dbReference type="EMBL" id="CAD7578361.1"/>
    </source>
</evidence>
<reference evidence="2" key="1">
    <citation type="submission" date="2020-11" db="EMBL/GenBank/DDBJ databases">
        <authorList>
            <person name="Tran Van P."/>
        </authorList>
    </citation>
    <scope>NUCLEOTIDE SEQUENCE</scope>
</reference>
<name>A0A7R9JFH4_TIMCA</name>
<dbReference type="AlphaFoldDB" id="A0A7R9JFH4"/>
<dbReference type="EMBL" id="OE187425">
    <property type="protein sequence ID" value="CAD7578361.1"/>
    <property type="molecule type" value="Genomic_DNA"/>
</dbReference>
<evidence type="ECO:0000256" key="1">
    <source>
        <dbReference type="SAM" id="MobiDB-lite"/>
    </source>
</evidence>
<feature type="region of interest" description="Disordered" evidence="1">
    <location>
        <begin position="1"/>
        <end position="29"/>
    </location>
</feature>
<proteinExistence type="predicted"/>
<organism evidence="2">
    <name type="scientific">Timema californicum</name>
    <name type="common">California timema</name>
    <name type="synonym">Walking stick</name>
    <dbReference type="NCBI Taxonomy" id="61474"/>
    <lineage>
        <taxon>Eukaryota</taxon>
        <taxon>Metazoa</taxon>
        <taxon>Ecdysozoa</taxon>
        <taxon>Arthropoda</taxon>
        <taxon>Hexapoda</taxon>
        <taxon>Insecta</taxon>
        <taxon>Pterygota</taxon>
        <taxon>Neoptera</taxon>
        <taxon>Polyneoptera</taxon>
        <taxon>Phasmatodea</taxon>
        <taxon>Timematodea</taxon>
        <taxon>Timematoidea</taxon>
        <taxon>Timematidae</taxon>
        <taxon>Timema</taxon>
    </lineage>
</organism>
<feature type="compositionally biased region" description="Acidic residues" evidence="1">
    <location>
        <begin position="13"/>
        <end position="29"/>
    </location>
</feature>
<protein>
    <submittedName>
        <fullName evidence="2">(California timema) hypothetical protein</fullName>
    </submittedName>
</protein>
<feature type="region of interest" description="Disordered" evidence="1">
    <location>
        <begin position="73"/>
        <end position="92"/>
    </location>
</feature>
<accession>A0A7R9JFH4</accession>
<sequence length="142" mass="15996">MEPEFVSVKIEPNIEEEFDTDQDSQSNLEEELDVSQEFKQEIQDTLDVVLSEDFSEDGSSNLELYVGNGTIPSRTKRAKRDQAANVSRQTNKRKFASKHKLNALKKVAVINLSEGVTVPDTEERGQDARLKVVVNMLREAIA</sequence>
<gene>
    <name evidence="2" type="ORF">TCMB3V08_LOCUS10902</name>
</gene>